<reference evidence="21 22" key="1">
    <citation type="submission" date="2025-04" db="UniProtKB">
        <authorList>
            <consortium name="RefSeq"/>
        </authorList>
    </citation>
    <scope>IDENTIFICATION</scope>
</reference>
<keyword evidence="10" id="KW-0498">Mitosis</keyword>
<feature type="compositionally biased region" description="Polar residues" evidence="17">
    <location>
        <begin position="784"/>
        <end position="796"/>
    </location>
</feature>
<dbReference type="GO" id="GO:0005874">
    <property type="term" value="C:microtubule"/>
    <property type="evidence" value="ECO:0007669"/>
    <property type="project" value="UniProtKB-KW"/>
</dbReference>
<evidence type="ECO:0000256" key="17">
    <source>
        <dbReference type="SAM" id="MobiDB-lite"/>
    </source>
</evidence>
<dbReference type="Pfam" id="PF12178">
    <property type="entry name" value="INCENP_N"/>
    <property type="match status" value="1"/>
</dbReference>
<keyword evidence="11" id="KW-0159">Chromosome partition</keyword>
<dbReference type="OrthoDB" id="6123at2759"/>
<proteinExistence type="inferred from homology"/>
<dbReference type="GO" id="GO:0000281">
    <property type="term" value="P:mitotic cytokinesis"/>
    <property type="evidence" value="ECO:0007669"/>
    <property type="project" value="TreeGrafter"/>
</dbReference>
<dbReference type="InterPro" id="IPR022006">
    <property type="entry name" value="INCENP_N"/>
</dbReference>
<feature type="region of interest" description="Disordered" evidence="17">
    <location>
        <begin position="397"/>
        <end position="470"/>
    </location>
</feature>
<comment type="similarity">
    <text evidence="5">Belongs to the INCENP family.</text>
</comment>
<evidence type="ECO:0000256" key="8">
    <source>
        <dbReference type="ARBA" id="ARBA00022618"/>
    </source>
</evidence>
<evidence type="ECO:0000256" key="6">
    <source>
        <dbReference type="ARBA" id="ARBA00022454"/>
    </source>
</evidence>
<evidence type="ECO:0000256" key="11">
    <source>
        <dbReference type="ARBA" id="ARBA00022829"/>
    </source>
</evidence>
<feature type="compositionally biased region" description="Basic and acidic residues" evidence="17">
    <location>
        <begin position="639"/>
        <end position="767"/>
    </location>
</feature>
<feature type="region of interest" description="Disordered" evidence="17">
    <location>
        <begin position="506"/>
        <end position="530"/>
    </location>
</feature>
<feature type="compositionally biased region" description="Pro residues" evidence="17">
    <location>
        <begin position="454"/>
        <end position="469"/>
    </location>
</feature>
<dbReference type="GO" id="GO:0000776">
    <property type="term" value="C:kinetochore"/>
    <property type="evidence" value="ECO:0007669"/>
    <property type="project" value="UniProtKB-KW"/>
</dbReference>
<keyword evidence="15" id="KW-0131">Cell cycle</keyword>
<dbReference type="Gene3D" id="1.20.5.3600">
    <property type="match status" value="1"/>
</dbReference>
<keyword evidence="8" id="KW-0132">Cell division</keyword>
<dbReference type="PANTHER" id="PTHR13142">
    <property type="entry name" value="INNER CENTROMERE PROTEIN"/>
    <property type="match status" value="1"/>
</dbReference>
<evidence type="ECO:0000259" key="18">
    <source>
        <dbReference type="Pfam" id="PF03941"/>
    </source>
</evidence>
<keyword evidence="9" id="KW-0493">Microtubule</keyword>
<feature type="region of interest" description="Disordered" evidence="17">
    <location>
        <begin position="266"/>
        <end position="290"/>
    </location>
</feature>
<evidence type="ECO:0000313" key="21">
    <source>
        <dbReference type="RefSeq" id="XP_030057049.1"/>
    </source>
</evidence>
<evidence type="ECO:0000259" key="19">
    <source>
        <dbReference type="Pfam" id="PF12178"/>
    </source>
</evidence>
<protein>
    <submittedName>
        <fullName evidence="21 22">Inner centromere protein isoform X1</fullName>
    </submittedName>
</protein>
<evidence type="ECO:0000256" key="2">
    <source>
        <dbReference type="ARBA" id="ARBA00004186"/>
    </source>
</evidence>
<evidence type="ECO:0000256" key="4">
    <source>
        <dbReference type="ARBA" id="ARBA00004629"/>
    </source>
</evidence>
<keyword evidence="13" id="KW-0206">Cytoskeleton</keyword>
<dbReference type="Gene3D" id="6.10.250.2990">
    <property type="match status" value="1"/>
</dbReference>
<dbReference type="AlphaFoldDB" id="A0A6P7Y1Y7"/>
<evidence type="ECO:0000256" key="10">
    <source>
        <dbReference type="ARBA" id="ARBA00022776"/>
    </source>
</evidence>
<evidence type="ECO:0000256" key="13">
    <source>
        <dbReference type="ARBA" id="ARBA00023212"/>
    </source>
</evidence>
<dbReference type="KEGG" id="muo:115468979"/>
<evidence type="ECO:0000256" key="7">
    <source>
        <dbReference type="ARBA" id="ARBA00022490"/>
    </source>
</evidence>
<dbReference type="GO" id="GO:0032133">
    <property type="term" value="C:chromosome passenger complex"/>
    <property type="evidence" value="ECO:0007669"/>
    <property type="project" value="TreeGrafter"/>
</dbReference>
<dbReference type="GO" id="GO:1990385">
    <property type="term" value="C:meiotic spindle midzone"/>
    <property type="evidence" value="ECO:0007669"/>
    <property type="project" value="TreeGrafter"/>
</dbReference>
<feature type="region of interest" description="Disordered" evidence="17">
    <location>
        <begin position="47"/>
        <end position="83"/>
    </location>
</feature>
<feature type="domain" description="Chromosome passenger complex (CPC) protein INCENP N-terminal" evidence="19">
    <location>
        <begin position="6"/>
        <end position="40"/>
    </location>
</feature>
<evidence type="ECO:0000256" key="1">
    <source>
        <dbReference type="ARBA" id="ARBA00004123"/>
    </source>
</evidence>
<dbReference type="GO" id="GO:0051310">
    <property type="term" value="P:metaphase chromosome alignment"/>
    <property type="evidence" value="ECO:0007669"/>
    <property type="project" value="TreeGrafter"/>
</dbReference>
<evidence type="ECO:0000313" key="20">
    <source>
        <dbReference type="Proteomes" id="UP000515156"/>
    </source>
</evidence>
<feature type="compositionally biased region" description="Acidic residues" evidence="17">
    <location>
        <begin position="433"/>
        <end position="446"/>
    </location>
</feature>
<keyword evidence="7" id="KW-0963">Cytoplasm</keyword>
<keyword evidence="12" id="KW-0995">Kinetochore</keyword>
<feature type="region of interest" description="Disordered" evidence="17">
    <location>
        <begin position="622"/>
        <end position="829"/>
    </location>
</feature>
<keyword evidence="6" id="KW-0158">Chromosome</keyword>
<dbReference type="RefSeq" id="XP_030057049.1">
    <property type="nucleotide sequence ID" value="XM_030201189.1"/>
</dbReference>
<accession>A0A6P7Y1Y7</accession>
<evidence type="ECO:0000256" key="9">
    <source>
        <dbReference type="ARBA" id="ARBA00022701"/>
    </source>
</evidence>
<dbReference type="GO" id="GO:0051257">
    <property type="term" value="P:meiotic spindle midzone assembly"/>
    <property type="evidence" value="ECO:0007669"/>
    <property type="project" value="TreeGrafter"/>
</dbReference>
<sequence length="905" mass="105631">MVDAKGPSHLLLVFAQKFEEFVWEVENKHLIWLQEIEEEAKRMFSSDFSAEPELMPKTPSQKKRRKKNVSTPDEDQELTGKRVLRKRRSSNWVASVRRLSVKLQKKEAENSIIDEEAQPKRVTRARAQAQMTSPVAESTHQDPSIVPVNGCIPVIDITASDQKSAESHIPGTDDKIEEVIVVNSDEESPKKVETMKPMYTEGTTVAVPETPEVKERDVSKVKLAQTSTPKQVEMEVTEEEMYYSSTVCQVASKGPEIEQMLDLTYQKGTPTGSKSDRRSVRRSLVGRPSKSRRISLVEQYSLANKRDSMTREAVRKSIRRSISKKRAAMESSASGYVSCQSSVEMVDDGDISKVRHETIDNTAEDEVSKSPRRSLRLRNAKKIAISNLAIEPEQGRVTRQTVAQVEKQEKEKEEPEEQTHTARRRSYKRAMDEQYDGSDEQPDNDEGPPSKKSPSPPCPANKVVRPPPHMRGFLHTVQKNQLLMMTPSSIGRNIVVKSFIKRNTPLKVDPKRQSSVDEKERQRQENLRKKQEAELVRKQKMEEEKKRKLDELKLRREERLRKVLQARERVEQMEEEKKKKIEQKFAQIDEKNEKVREDRIAKEKAKKKVTAKIVEDMELRRRQEEEARKQKLQQMEEEEWKHQEMIQKKKDEEEQERIRKVAEAKKQAEQELQREQQLAAERKKEQVQAQRERERQEKEKTMQLQRELERAAHERAVAREKERLQKEMEERRKKEQLERQQQRERQEKLQEERRLQEEQEKRAKEKQLTVGKMLNVTVKVENSPAPTESYQMTPQGQKPKPPKICDEDYGMDLNSDDSTDDESQPRKPIPSWATGMLLNQAIRHQYYNPVDTDSRFGRIDSPKLEDMFNKSKPRYFKRTSSAVWHSPPLTSNRINLPIPCGLKKY</sequence>
<evidence type="ECO:0000256" key="5">
    <source>
        <dbReference type="ARBA" id="ARBA00010042"/>
    </source>
</evidence>
<dbReference type="CTD" id="3619"/>
<name>A0A6P7Y1Y7_9AMPH</name>
<organism evidence="20 22">
    <name type="scientific">Microcaecilia unicolor</name>
    <dbReference type="NCBI Taxonomy" id="1415580"/>
    <lineage>
        <taxon>Eukaryota</taxon>
        <taxon>Metazoa</taxon>
        <taxon>Chordata</taxon>
        <taxon>Craniata</taxon>
        <taxon>Vertebrata</taxon>
        <taxon>Euteleostomi</taxon>
        <taxon>Amphibia</taxon>
        <taxon>Gymnophiona</taxon>
        <taxon>Siphonopidae</taxon>
        <taxon>Microcaecilia</taxon>
    </lineage>
</organism>
<evidence type="ECO:0000256" key="3">
    <source>
        <dbReference type="ARBA" id="ARBA00004214"/>
    </source>
</evidence>
<dbReference type="GO" id="GO:0030496">
    <property type="term" value="C:midbody"/>
    <property type="evidence" value="ECO:0007669"/>
    <property type="project" value="UniProtKB-SubCell"/>
</dbReference>
<feature type="compositionally biased region" description="Basic and acidic residues" evidence="17">
    <location>
        <begin position="406"/>
        <end position="420"/>
    </location>
</feature>
<dbReference type="GO" id="GO:0005634">
    <property type="term" value="C:nucleus"/>
    <property type="evidence" value="ECO:0007669"/>
    <property type="project" value="UniProtKB-SubCell"/>
</dbReference>
<keyword evidence="16" id="KW-0137">Centromere</keyword>
<feature type="compositionally biased region" description="Basic and acidic residues" evidence="17">
    <location>
        <begin position="508"/>
        <end position="530"/>
    </location>
</feature>
<dbReference type="InterPro" id="IPR005635">
    <property type="entry name" value="Inner_centromere_prot_ARK-bd"/>
</dbReference>
<keyword evidence="20" id="KW-1185">Reference proteome</keyword>
<evidence type="ECO:0000256" key="14">
    <source>
        <dbReference type="ARBA" id="ARBA00023242"/>
    </source>
</evidence>
<dbReference type="Pfam" id="PF03941">
    <property type="entry name" value="INCENP_ARK-bind"/>
    <property type="match status" value="1"/>
</dbReference>
<feature type="domain" description="Inner centromere protein ARK-binding" evidence="18">
    <location>
        <begin position="812"/>
        <end position="868"/>
    </location>
</feature>
<dbReference type="Proteomes" id="UP000515156">
    <property type="component" value="Chromosome 4"/>
</dbReference>
<evidence type="ECO:0000256" key="12">
    <source>
        <dbReference type="ARBA" id="ARBA00022838"/>
    </source>
</evidence>
<evidence type="ECO:0000256" key="15">
    <source>
        <dbReference type="ARBA" id="ARBA00023306"/>
    </source>
</evidence>
<evidence type="ECO:0000256" key="16">
    <source>
        <dbReference type="ARBA" id="ARBA00023328"/>
    </source>
</evidence>
<feature type="compositionally biased region" description="Acidic residues" evidence="17">
    <location>
        <begin position="807"/>
        <end position="822"/>
    </location>
</feature>
<evidence type="ECO:0000313" key="22">
    <source>
        <dbReference type="RefSeq" id="XP_030057050.1"/>
    </source>
</evidence>
<dbReference type="RefSeq" id="XP_030057050.1">
    <property type="nucleotide sequence ID" value="XM_030201190.1"/>
</dbReference>
<dbReference type="GeneID" id="115468979"/>
<gene>
    <name evidence="21 22" type="primary">INCENP</name>
</gene>
<comment type="subcellular location">
    <subcellularLocation>
        <location evidence="4">Chromosome</location>
        <location evidence="4">Centromere</location>
        <location evidence="4">Kinetochore</location>
    </subcellularLocation>
    <subcellularLocation>
        <location evidence="2">Cytoplasm</location>
        <location evidence="2">Cytoskeleton</location>
        <location evidence="2">Spindle</location>
    </subcellularLocation>
    <subcellularLocation>
        <location evidence="3">Midbody</location>
    </subcellularLocation>
    <subcellularLocation>
        <location evidence="1">Nucleus</location>
    </subcellularLocation>
</comment>
<dbReference type="PANTHER" id="PTHR13142:SF1">
    <property type="entry name" value="INNER CENTROMERE PROTEIN"/>
    <property type="match status" value="1"/>
</dbReference>
<keyword evidence="14" id="KW-0539">Nucleus</keyword>